<accession>A0ABU5YB28</accession>
<protein>
    <submittedName>
        <fullName evidence="1">DUF4625 domain-containing protein</fullName>
    </submittedName>
</protein>
<reference evidence="1 2" key="1">
    <citation type="submission" date="2023-12" db="EMBL/GenBank/DDBJ databases">
        <title>Genomic sequences of Capnocytophaga and Parvimonas strains.</title>
        <authorList>
            <person name="Watt R.M."/>
            <person name="Wang M."/>
            <person name="Yang T."/>
            <person name="Tong W.M."/>
        </authorList>
    </citation>
    <scope>NUCLEOTIDE SEQUENCE [LARGE SCALE GENOMIC DNA]</scope>
    <source>
        <strain evidence="1 2">CCUG 13156</strain>
    </source>
</reference>
<name>A0ABU5YB28_9FLAO</name>
<dbReference type="InterPro" id="IPR027829">
    <property type="entry name" value="DUF4625"/>
</dbReference>
<evidence type="ECO:0000313" key="1">
    <source>
        <dbReference type="EMBL" id="MEB3041151.1"/>
    </source>
</evidence>
<dbReference type="PROSITE" id="PS51257">
    <property type="entry name" value="PROKAR_LIPOPROTEIN"/>
    <property type="match status" value="1"/>
</dbReference>
<keyword evidence="2" id="KW-1185">Reference proteome</keyword>
<organism evidence="1 2">
    <name type="scientific">Capnocytophaga gingivalis</name>
    <dbReference type="NCBI Taxonomy" id="1017"/>
    <lineage>
        <taxon>Bacteria</taxon>
        <taxon>Pseudomonadati</taxon>
        <taxon>Bacteroidota</taxon>
        <taxon>Flavobacteriia</taxon>
        <taxon>Flavobacteriales</taxon>
        <taxon>Flavobacteriaceae</taxon>
        <taxon>Capnocytophaga</taxon>
    </lineage>
</organism>
<dbReference type="EMBL" id="JAYKBV010000015">
    <property type="protein sequence ID" value="MEB3041151.1"/>
    <property type="molecule type" value="Genomic_DNA"/>
</dbReference>
<dbReference type="RefSeq" id="WP_050769257.1">
    <property type="nucleotide sequence ID" value="NZ_JAYKBV010000015.1"/>
</dbReference>
<evidence type="ECO:0000313" key="2">
    <source>
        <dbReference type="Proteomes" id="UP001324270"/>
    </source>
</evidence>
<sequence length="358" mass="40810">MKKITNLLKNISLAMFSSVLLFSCSKDENTSPDTSAPTIEGVELGEANSKIGYIGDELHVEATLTAEGTIQQAKLQITYQNGESSFKIEEAFADFVGKKGGKIHKHVDIPTDAKEGNYDFQLFVTDQNNKTTSIKETLKVVKKRIFTENEALPLSSLQLGILNKYIGLKKEDFIAKFSNGNVTYEQDSPFDPLVYYATNKEAPFQRYKIQVSFGNVFDLDKLPYESYEGVDSITIIPVDANGQEVTNNQPKEVFEYFEDYISSFSKKPYQYIREDDDKGYSEKRFKKEEFYNTFSNAELKETDASILWNANPNKPASESSKAKNTPIVKIKYKRENHTYEISLEFNRPNDYNNNLKQN</sequence>
<dbReference type="Proteomes" id="UP001324270">
    <property type="component" value="Unassembled WGS sequence"/>
</dbReference>
<dbReference type="Pfam" id="PF15418">
    <property type="entry name" value="DUF4625"/>
    <property type="match status" value="1"/>
</dbReference>
<comment type="caution">
    <text evidence="1">The sequence shown here is derived from an EMBL/GenBank/DDBJ whole genome shotgun (WGS) entry which is preliminary data.</text>
</comment>
<gene>
    <name evidence="1" type="ORF">VJJ49_10685</name>
</gene>
<proteinExistence type="predicted"/>